<dbReference type="InterPro" id="IPR017853">
    <property type="entry name" value="GH"/>
</dbReference>
<organism evidence="5 6">
    <name type="scientific">Elliptochloris bilobata</name>
    <dbReference type="NCBI Taxonomy" id="381761"/>
    <lineage>
        <taxon>Eukaryota</taxon>
        <taxon>Viridiplantae</taxon>
        <taxon>Chlorophyta</taxon>
        <taxon>core chlorophytes</taxon>
        <taxon>Trebouxiophyceae</taxon>
        <taxon>Trebouxiophyceae incertae sedis</taxon>
        <taxon>Elliptochloris clade</taxon>
        <taxon>Elliptochloris</taxon>
    </lineage>
</organism>
<dbReference type="SUPFAM" id="SSF51445">
    <property type="entry name" value="(Trans)glycosidases"/>
    <property type="match status" value="1"/>
</dbReference>
<dbReference type="Pfam" id="PF12971">
    <property type="entry name" value="NAGLU_N"/>
    <property type="match status" value="1"/>
</dbReference>
<evidence type="ECO:0008006" key="7">
    <source>
        <dbReference type="Google" id="ProtNLM"/>
    </source>
</evidence>
<dbReference type="InterPro" id="IPR024732">
    <property type="entry name" value="NAGLU_C"/>
</dbReference>
<evidence type="ECO:0000259" key="4">
    <source>
        <dbReference type="Pfam" id="PF12972"/>
    </source>
</evidence>
<accession>A0AAW1RTA7</accession>
<name>A0AAW1RTA7_9CHLO</name>
<evidence type="ECO:0000313" key="6">
    <source>
        <dbReference type="Proteomes" id="UP001445335"/>
    </source>
</evidence>
<evidence type="ECO:0000259" key="3">
    <source>
        <dbReference type="Pfam" id="PF12971"/>
    </source>
</evidence>
<keyword evidence="1" id="KW-0378">Hydrolase</keyword>
<dbReference type="Gene3D" id="3.20.20.80">
    <property type="entry name" value="Glycosidases"/>
    <property type="match status" value="1"/>
</dbReference>
<evidence type="ECO:0000256" key="1">
    <source>
        <dbReference type="ARBA" id="ARBA00022801"/>
    </source>
</evidence>
<feature type="domain" description="Alpha-N-acetylglucosaminidase N-terminal" evidence="3">
    <location>
        <begin position="7"/>
        <end position="86"/>
    </location>
</feature>
<feature type="domain" description="Alpha-N-acetylglucosaminidase tim-barrel" evidence="2">
    <location>
        <begin position="114"/>
        <end position="448"/>
    </location>
</feature>
<feature type="domain" description="Alpha-N-acetylglucosaminidase C-terminal" evidence="4">
    <location>
        <begin position="457"/>
        <end position="727"/>
    </location>
</feature>
<dbReference type="PANTHER" id="PTHR12872">
    <property type="entry name" value="ALPHA-N-ACETYLGLUCOSAMINIDASE"/>
    <property type="match status" value="1"/>
</dbReference>
<dbReference type="Gene3D" id="1.20.120.670">
    <property type="entry name" value="N-acetyl-b-d-glucoasminidase"/>
    <property type="match status" value="1"/>
</dbReference>
<sequence>MWRPMVEAVEGLIARLLPRHVDAFLLHLGSRCREGHAACFEVTNESGKIAISGTTGVELASGLHAFLKERCNSSVAWQATGGNQIDTSCLEPPARAAAAAARPLYRGRSVPYHYYQNAVTPSYSMTWWSWERWEAEIDWMALHGINLPMAFTGQEAVWQRVWAQFGLTNEDLEGFFSGPAFLAWQRMGNLRGWGGPLRQSFIDGQAALQRKILQRMRSFGMTPVLPAFAGYVPEALAKRQPGAHIEPAGNWGGFTDAFCCVRLLNPLDPLFTAVGSAFVKEVRAEYGDDDNNFYAADTFNEMDPGTNDPAYLRNASSAVYNAMAAGDAGARWIMQAWLFYNEKDFWQKPQIQALISGVPTGALVMLDLYAEVQPQWARTEGFYGAPFIWCMLHNFGGNLEMYGAFEEVAAGPARALRSGADMIGIGLCPEGIEQNPAAYALMNEWAFRSEPVELRPWVERYARRRYGPATPPSAGEAWQLLLESVYNSTDLHNDHNCDVPTSRPALERAEGVPWGLIPQLWYDDSKVLRAWAALLAAAPAVGELETFRYDLVDVARQALSKRATAMWRDLAAAYDAGDLGGVSAAGGRLLELLDDMEELLASNRGFLLGPWVAAARALASSEEEAAQNEWNLRTQITVWGTSDEGGSSIEDYANKQWSGLMGSFYGERWALFVARLEVNLRSGAAYDPQAWRLECLNFTLGWTRGTQRFPLDPRGDSVAVSQRLFAKYKDEPALGGPPLV</sequence>
<dbReference type="InterPro" id="IPR024733">
    <property type="entry name" value="NAGLU_tim-barrel"/>
</dbReference>
<protein>
    <recommendedName>
        <fullName evidence="7">Alpha-N-acetylglucosaminidase</fullName>
    </recommendedName>
</protein>
<dbReference type="InterPro" id="IPR029018">
    <property type="entry name" value="Hex-like_dom2"/>
</dbReference>
<dbReference type="Gene3D" id="3.30.379.10">
    <property type="entry name" value="Chitobiase/beta-hexosaminidase domain 2-like"/>
    <property type="match status" value="1"/>
</dbReference>
<dbReference type="InterPro" id="IPR007781">
    <property type="entry name" value="NAGLU"/>
</dbReference>
<dbReference type="Pfam" id="PF05089">
    <property type="entry name" value="NAGLU"/>
    <property type="match status" value="1"/>
</dbReference>
<evidence type="ECO:0000313" key="5">
    <source>
        <dbReference type="EMBL" id="KAK9837149.1"/>
    </source>
</evidence>
<reference evidence="5 6" key="1">
    <citation type="journal article" date="2024" name="Nat. Commun.">
        <title>Phylogenomics reveals the evolutionary origins of lichenization in chlorophyte algae.</title>
        <authorList>
            <person name="Puginier C."/>
            <person name="Libourel C."/>
            <person name="Otte J."/>
            <person name="Skaloud P."/>
            <person name="Haon M."/>
            <person name="Grisel S."/>
            <person name="Petersen M."/>
            <person name="Berrin J.G."/>
            <person name="Delaux P.M."/>
            <person name="Dal Grande F."/>
            <person name="Keller J."/>
        </authorList>
    </citation>
    <scope>NUCLEOTIDE SEQUENCE [LARGE SCALE GENOMIC DNA]</scope>
    <source>
        <strain evidence="5 6">SAG 245.80</strain>
    </source>
</reference>
<dbReference type="Pfam" id="PF12972">
    <property type="entry name" value="NAGLU_C"/>
    <property type="match status" value="1"/>
</dbReference>
<dbReference type="Proteomes" id="UP001445335">
    <property type="component" value="Unassembled WGS sequence"/>
</dbReference>
<evidence type="ECO:0000259" key="2">
    <source>
        <dbReference type="Pfam" id="PF05089"/>
    </source>
</evidence>
<proteinExistence type="predicted"/>
<keyword evidence="6" id="KW-1185">Reference proteome</keyword>
<gene>
    <name evidence="5" type="ORF">WJX81_006355</name>
</gene>
<comment type="caution">
    <text evidence="5">The sequence shown here is derived from an EMBL/GenBank/DDBJ whole genome shotgun (WGS) entry which is preliminary data.</text>
</comment>
<dbReference type="EMBL" id="JALJOU010000023">
    <property type="protein sequence ID" value="KAK9837149.1"/>
    <property type="molecule type" value="Genomic_DNA"/>
</dbReference>
<dbReference type="GO" id="GO:0016787">
    <property type="term" value="F:hydrolase activity"/>
    <property type="evidence" value="ECO:0007669"/>
    <property type="project" value="UniProtKB-KW"/>
</dbReference>
<dbReference type="PANTHER" id="PTHR12872:SF1">
    <property type="entry name" value="ALPHA-N-ACETYLGLUCOSAMINIDASE"/>
    <property type="match status" value="1"/>
</dbReference>
<dbReference type="AlphaFoldDB" id="A0AAW1RTA7"/>
<dbReference type="InterPro" id="IPR024240">
    <property type="entry name" value="NAGLU_N"/>
</dbReference>